<protein>
    <submittedName>
        <fullName evidence="4">Androglobin isoform X1</fullName>
    </submittedName>
</protein>
<dbReference type="PROSITE" id="PS50203">
    <property type="entry name" value="CALPAIN_CAT"/>
    <property type="match status" value="1"/>
</dbReference>
<feature type="region of interest" description="Disordered" evidence="2">
    <location>
        <begin position="1"/>
        <end position="24"/>
    </location>
</feature>
<dbReference type="PANTHER" id="PTHR46298">
    <property type="entry name" value="ANDROGLOBIN"/>
    <property type="match status" value="1"/>
</dbReference>
<evidence type="ECO:0000313" key="4">
    <source>
        <dbReference type="EMBL" id="CAH2252741.1"/>
    </source>
</evidence>
<proteinExistence type="predicted"/>
<feature type="compositionally biased region" description="Low complexity" evidence="2">
    <location>
        <begin position="360"/>
        <end position="376"/>
    </location>
</feature>
<gene>
    <name evidence="4" type="ORF">PECUL_23A049357</name>
</gene>
<dbReference type="GO" id="GO:0004198">
    <property type="term" value="F:calcium-dependent cysteine-type endopeptidase activity"/>
    <property type="evidence" value="ECO:0007669"/>
    <property type="project" value="InterPro"/>
</dbReference>
<dbReference type="InterPro" id="IPR053033">
    <property type="entry name" value="Androglobin-like"/>
</dbReference>
<dbReference type="SUPFAM" id="SSF54001">
    <property type="entry name" value="Cysteine proteinases"/>
    <property type="match status" value="1"/>
</dbReference>
<feature type="compositionally biased region" description="Basic and acidic residues" evidence="2">
    <location>
        <begin position="332"/>
        <end position="358"/>
    </location>
</feature>
<dbReference type="AlphaFoldDB" id="A0AAD1RFU0"/>
<sequence length="535" mass="60757">MSSKPGKKKESVHRMSSAMGHTPRDVASMVASVLSVEIKKGKLPLWPEWNEADINSEKWEMGKAGKEKDKPGKSPALHFFEDPEGKIELPSQLKIHSWKRPYEVFTNTLPVVMKDEHSCDLFTANEHLIGSEIMRRIISEVSAVWRIYNSKLTNKETSLDPPTLAWKPWEHIYSLCKAVKGHIPLYNNYGKYVVKLYWMGCWRKIVVDDTLPFSEDNKLLVPATPCEGELWPMLLSKAIIKLASVDPNGFTKKDMGEFTVMHSLTGWLPEVIPLDNDYLNDVWTLLKRIVPEFRLPSDENPESKGPIAQEKPKENMQTEVKADLQVPIIIKPAEKTNKAEKSDVKDTGKKKPEKDKSRSASHSARPPSEPSNTLQQLVQETTTVPPEPQMVVYASYLPLHLNEQKISILGQMADSAEKLRQYGLSHIYNHPVLVTRTRSCPLVAPIKPLPLPRWKLIRPKKDINITDEAKEHSIREIKVLKQKDTTGLWKTMTYAEVNRNEKEAWNTHSVRQGSGSISAPKRTAECCSYNHGQSI</sequence>
<feature type="compositionally biased region" description="Basic and acidic residues" evidence="2">
    <location>
        <begin position="310"/>
        <end position="322"/>
    </location>
</feature>
<dbReference type="EMBL" id="OW240913">
    <property type="protein sequence ID" value="CAH2252741.1"/>
    <property type="molecule type" value="Genomic_DNA"/>
</dbReference>
<evidence type="ECO:0000256" key="2">
    <source>
        <dbReference type="SAM" id="MobiDB-lite"/>
    </source>
</evidence>
<comment type="caution">
    <text evidence="1">Lacks conserved residue(s) required for the propagation of feature annotation.</text>
</comment>
<evidence type="ECO:0000313" key="5">
    <source>
        <dbReference type="Proteomes" id="UP001295444"/>
    </source>
</evidence>
<organism evidence="4 5">
    <name type="scientific">Pelobates cultripes</name>
    <name type="common">Western spadefoot toad</name>
    <dbReference type="NCBI Taxonomy" id="61616"/>
    <lineage>
        <taxon>Eukaryota</taxon>
        <taxon>Metazoa</taxon>
        <taxon>Chordata</taxon>
        <taxon>Craniata</taxon>
        <taxon>Vertebrata</taxon>
        <taxon>Euteleostomi</taxon>
        <taxon>Amphibia</taxon>
        <taxon>Batrachia</taxon>
        <taxon>Anura</taxon>
        <taxon>Pelobatoidea</taxon>
        <taxon>Pelobatidae</taxon>
        <taxon>Pelobates</taxon>
    </lineage>
</organism>
<name>A0AAD1RFU0_PELCU</name>
<dbReference type="Proteomes" id="UP001295444">
    <property type="component" value="Chromosome 02"/>
</dbReference>
<dbReference type="PANTHER" id="PTHR46298:SF1">
    <property type="entry name" value="ANDROGLOBIN"/>
    <property type="match status" value="1"/>
</dbReference>
<dbReference type="GO" id="GO:0006508">
    <property type="term" value="P:proteolysis"/>
    <property type="evidence" value="ECO:0007669"/>
    <property type="project" value="InterPro"/>
</dbReference>
<evidence type="ECO:0000259" key="3">
    <source>
        <dbReference type="PROSITE" id="PS50203"/>
    </source>
</evidence>
<accession>A0AAD1RFU0</accession>
<reference evidence="4" key="1">
    <citation type="submission" date="2022-03" db="EMBL/GenBank/DDBJ databases">
        <authorList>
            <person name="Alioto T."/>
            <person name="Alioto T."/>
            <person name="Gomez Garrido J."/>
        </authorList>
    </citation>
    <scope>NUCLEOTIDE SEQUENCE</scope>
</reference>
<feature type="domain" description="Calpain catalytic" evidence="3">
    <location>
        <begin position="64"/>
        <end position="290"/>
    </location>
</feature>
<evidence type="ECO:0000256" key="1">
    <source>
        <dbReference type="PROSITE-ProRule" id="PRU00239"/>
    </source>
</evidence>
<dbReference type="InterPro" id="IPR001300">
    <property type="entry name" value="Peptidase_C2_calpain_cat"/>
</dbReference>
<feature type="region of interest" description="Disordered" evidence="2">
    <location>
        <begin position="295"/>
        <end position="376"/>
    </location>
</feature>
<keyword evidence="5" id="KW-1185">Reference proteome</keyword>
<dbReference type="Pfam" id="PF00648">
    <property type="entry name" value="Peptidase_C2"/>
    <property type="match status" value="1"/>
</dbReference>
<dbReference type="InterPro" id="IPR038765">
    <property type="entry name" value="Papain-like_cys_pep_sf"/>
</dbReference>